<keyword evidence="1" id="KW-1133">Transmembrane helix</keyword>
<feature type="transmembrane region" description="Helical" evidence="1">
    <location>
        <begin position="180"/>
        <end position="201"/>
    </location>
</feature>
<proteinExistence type="predicted"/>
<dbReference type="EMBL" id="MK072068">
    <property type="protein sequence ID" value="AYV77984.1"/>
    <property type="molecule type" value="Genomic_DNA"/>
</dbReference>
<organism evidence="2">
    <name type="scientific">Edafosvirus sp</name>
    <dbReference type="NCBI Taxonomy" id="2487765"/>
    <lineage>
        <taxon>Viruses</taxon>
        <taxon>Varidnaviria</taxon>
        <taxon>Bamfordvirae</taxon>
        <taxon>Nucleocytoviricota</taxon>
        <taxon>Megaviricetes</taxon>
        <taxon>Imitervirales</taxon>
        <taxon>Mimiviridae</taxon>
        <taxon>Klosneuvirinae</taxon>
    </lineage>
</organism>
<feature type="transmembrane region" description="Helical" evidence="1">
    <location>
        <begin position="21"/>
        <end position="42"/>
    </location>
</feature>
<keyword evidence="1" id="KW-0812">Transmembrane</keyword>
<reference evidence="2" key="1">
    <citation type="submission" date="2018-10" db="EMBL/GenBank/DDBJ databases">
        <title>Hidden diversity of soil giant viruses.</title>
        <authorList>
            <person name="Schulz F."/>
            <person name="Alteio L."/>
            <person name="Goudeau D."/>
            <person name="Ryan E.M."/>
            <person name="Malmstrom R.R."/>
            <person name="Blanchard J."/>
            <person name="Woyke T."/>
        </authorList>
    </citation>
    <scope>NUCLEOTIDE SEQUENCE</scope>
    <source>
        <strain evidence="2">EDV1</strain>
    </source>
</reference>
<sequence length="267" mass="31714">MYKYITHESISNERRQKKKCLIILLIIISIGFICSAFAIIFGHQIHMARFTMTTENLMKISRMNYWTAYNCELVKTLHNMIPCSALITQHPLNTTHNHCTQGKNLLCSCHFEDKSEIAIYRGFIINNDTYYSNYKSTVCKNQTMINRCVDQFILNHSHERYIYYKPNDPYRYHYDNDNTILPYVFIPIGLICIIVTIYLWLKKDSFVHDLKDLDDDYPDNKNGYNLYYQHNPSDSPKIYSPNELFNEYSRDHAKTHSQEFSYDDDVL</sequence>
<evidence type="ECO:0000313" key="2">
    <source>
        <dbReference type="EMBL" id="AYV77984.1"/>
    </source>
</evidence>
<protein>
    <submittedName>
        <fullName evidence="2">Uncharacterized protein</fullName>
    </submittedName>
</protein>
<accession>A0A3G4ZUJ8</accession>
<gene>
    <name evidence="2" type="ORF">Edafosvirus3_62</name>
</gene>
<name>A0A3G4ZUJ8_9VIRU</name>
<keyword evidence="1" id="KW-0472">Membrane</keyword>
<evidence type="ECO:0000256" key="1">
    <source>
        <dbReference type="SAM" id="Phobius"/>
    </source>
</evidence>